<dbReference type="SUPFAM" id="SSF56925">
    <property type="entry name" value="OMPA-like"/>
    <property type="match status" value="1"/>
</dbReference>
<dbReference type="RefSeq" id="WP_380791861.1">
    <property type="nucleotide sequence ID" value="NZ_JBHTKR010000004.1"/>
</dbReference>
<gene>
    <name evidence="4" type="ORF">ACFQ3C_11570</name>
</gene>
<organism evidence="4 5">
    <name type="scientific">Seohaeicola saemankumensis</name>
    <dbReference type="NCBI Taxonomy" id="481181"/>
    <lineage>
        <taxon>Bacteria</taxon>
        <taxon>Pseudomonadati</taxon>
        <taxon>Pseudomonadota</taxon>
        <taxon>Alphaproteobacteria</taxon>
        <taxon>Rhodobacterales</taxon>
        <taxon>Roseobacteraceae</taxon>
        <taxon>Seohaeicola</taxon>
    </lineage>
</organism>
<dbReference type="EMBL" id="JBHTKR010000004">
    <property type="protein sequence ID" value="MFD1195310.1"/>
    <property type="molecule type" value="Genomic_DNA"/>
</dbReference>
<dbReference type="Pfam" id="PF13505">
    <property type="entry name" value="OMP_b-brl"/>
    <property type="match status" value="1"/>
</dbReference>
<proteinExistence type="predicted"/>
<comment type="caution">
    <text evidence="4">The sequence shown here is derived from an EMBL/GenBank/DDBJ whole genome shotgun (WGS) entry which is preliminary data.</text>
</comment>
<feature type="chain" id="PRO_5047069378" evidence="2">
    <location>
        <begin position="22"/>
        <end position="216"/>
    </location>
</feature>
<feature type="signal peptide" evidence="2">
    <location>
        <begin position="1"/>
        <end position="21"/>
    </location>
</feature>
<keyword evidence="1 2" id="KW-0732">Signal</keyword>
<dbReference type="InterPro" id="IPR027385">
    <property type="entry name" value="Beta-barrel_OMP"/>
</dbReference>
<accession>A0ABW3TF09</accession>
<evidence type="ECO:0000313" key="5">
    <source>
        <dbReference type="Proteomes" id="UP001597151"/>
    </source>
</evidence>
<reference evidence="5" key="1">
    <citation type="journal article" date="2019" name="Int. J. Syst. Evol. Microbiol.">
        <title>The Global Catalogue of Microorganisms (GCM) 10K type strain sequencing project: providing services to taxonomists for standard genome sequencing and annotation.</title>
        <authorList>
            <consortium name="The Broad Institute Genomics Platform"/>
            <consortium name="The Broad Institute Genome Sequencing Center for Infectious Disease"/>
            <person name="Wu L."/>
            <person name="Ma J."/>
        </authorList>
    </citation>
    <scope>NUCLEOTIDE SEQUENCE [LARGE SCALE GENOMIC DNA]</scope>
    <source>
        <strain evidence="5">CCUG 55328</strain>
    </source>
</reference>
<protein>
    <submittedName>
        <fullName evidence="4">Outer membrane protein</fullName>
    </submittedName>
</protein>
<dbReference type="Gene3D" id="2.40.160.20">
    <property type="match status" value="1"/>
</dbReference>
<keyword evidence="5" id="KW-1185">Reference proteome</keyword>
<evidence type="ECO:0000256" key="1">
    <source>
        <dbReference type="ARBA" id="ARBA00022729"/>
    </source>
</evidence>
<feature type="domain" description="Outer membrane protein beta-barrel" evidence="3">
    <location>
        <begin position="9"/>
        <end position="216"/>
    </location>
</feature>
<evidence type="ECO:0000259" key="3">
    <source>
        <dbReference type="Pfam" id="PF13505"/>
    </source>
</evidence>
<name>A0ABW3TF09_9RHOB</name>
<sequence>MRNTISAAATALALTATPLMAETEISVYGGWQTAPHSSVSGQRADGSTFDENIGWDGKSLSMPPYYGLRAMWWQPNNIGYGIEVTHAKFYAPAGEMPAGFSRLEFTDGHNIVTANVMKRWPGQWADRFTPYVGAGIGIAVPHVDVTENGNRTYEYQYTGPALRLTAGASYELNARWAAFGEYQFTISDNEADLEGGGTLDTRLISNALNVGLSFRF</sequence>
<evidence type="ECO:0000313" key="4">
    <source>
        <dbReference type="EMBL" id="MFD1195310.1"/>
    </source>
</evidence>
<dbReference type="Proteomes" id="UP001597151">
    <property type="component" value="Unassembled WGS sequence"/>
</dbReference>
<evidence type="ECO:0000256" key="2">
    <source>
        <dbReference type="SAM" id="SignalP"/>
    </source>
</evidence>
<dbReference type="InterPro" id="IPR011250">
    <property type="entry name" value="OMP/PagP_B-barrel"/>
</dbReference>